<gene>
    <name evidence="1" type="ORF">METZ01_LOCUS471017</name>
</gene>
<reference evidence="1" key="1">
    <citation type="submission" date="2018-05" db="EMBL/GenBank/DDBJ databases">
        <authorList>
            <person name="Lanie J.A."/>
            <person name="Ng W.-L."/>
            <person name="Kazmierczak K.M."/>
            <person name="Andrzejewski T.M."/>
            <person name="Davidsen T.M."/>
            <person name="Wayne K.J."/>
            <person name="Tettelin H."/>
            <person name="Glass J.I."/>
            <person name="Rusch D."/>
            <person name="Podicherti R."/>
            <person name="Tsui H.-C.T."/>
            <person name="Winkler M.E."/>
        </authorList>
    </citation>
    <scope>NUCLEOTIDE SEQUENCE</scope>
</reference>
<organism evidence="1">
    <name type="scientific">marine metagenome</name>
    <dbReference type="NCBI Taxonomy" id="408172"/>
    <lineage>
        <taxon>unclassified sequences</taxon>
        <taxon>metagenomes</taxon>
        <taxon>ecological metagenomes</taxon>
    </lineage>
</organism>
<sequence length="29" mass="3229">MKKLLLILLVLNLSIANSYSVTSPINRTL</sequence>
<name>A0A383BEA6_9ZZZZ</name>
<dbReference type="AlphaFoldDB" id="A0A383BEA6"/>
<accession>A0A383BEA6</accession>
<evidence type="ECO:0000313" key="1">
    <source>
        <dbReference type="EMBL" id="SVE18163.1"/>
    </source>
</evidence>
<proteinExistence type="predicted"/>
<protein>
    <submittedName>
        <fullName evidence="1">Uncharacterized protein</fullName>
    </submittedName>
</protein>
<feature type="non-terminal residue" evidence="1">
    <location>
        <position position="29"/>
    </location>
</feature>
<dbReference type="EMBL" id="UINC01199639">
    <property type="protein sequence ID" value="SVE18163.1"/>
    <property type="molecule type" value="Genomic_DNA"/>
</dbReference>